<gene>
    <name evidence="8" type="primary">lepB</name>
    <name evidence="8" type="ORF">KQI42_07380</name>
</gene>
<dbReference type="EMBL" id="JAHLPM010000005">
    <property type="protein sequence ID" value="MBU5437824.1"/>
    <property type="molecule type" value="Genomic_DNA"/>
</dbReference>
<dbReference type="PROSITE" id="PS00761">
    <property type="entry name" value="SPASE_I_3"/>
    <property type="match status" value="1"/>
</dbReference>
<proteinExistence type="inferred from homology"/>
<dbReference type="InterPro" id="IPR000223">
    <property type="entry name" value="Pept_S26A_signal_pept_1"/>
</dbReference>
<dbReference type="RefSeq" id="WP_216518360.1">
    <property type="nucleotide sequence ID" value="NZ_JAHLPM010000005.1"/>
</dbReference>
<evidence type="ECO:0000256" key="4">
    <source>
        <dbReference type="ARBA" id="ARBA00013208"/>
    </source>
</evidence>
<evidence type="ECO:0000259" key="7">
    <source>
        <dbReference type="Pfam" id="PF10502"/>
    </source>
</evidence>
<evidence type="ECO:0000313" key="9">
    <source>
        <dbReference type="Proteomes" id="UP000749471"/>
    </source>
</evidence>
<dbReference type="GO" id="GO:0009003">
    <property type="term" value="F:signal peptidase activity"/>
    <property type="evidence" value="ECO:0007669"/>
    <property type="project" value="UniProtKB-EC"/>
</dbReference>
<dbReference type="Proteomes" id="UP000749471">
    <property type="component" value="Unassembled WGS sequence"/>
</dbReference>
<feature type="transmembrane region" description="Helical" evidence="6">
    <location>
        <begin position="12"/>
        <end position="34"/>
    </location>
</feature>
<keyword evidence="6" id="KW-1133">Transmembrane helix</keyword>
<evidence type="ECO:0000313" key="8">
    <source>
        <dbReference type="EMBL" id="MBU5437824.1"/>
    </source>
</evidence>
<organism evidence="8 9">
    <name type="scientific">Tissierella simiarum</name>
    <dbReference type="NCBI Taxonomy" id="2841534"/>
    <lineage>
        <taxon>Bacteria</taxon>
        <taxon>Bacillati</taxon>
        <taxon>Bacillota</taxon>
        <taxon>Tissierellia</taxon>
        <taxon>Tissierellales</taxon>
        <taxon>Tissierellaceae</taxon>
        <taxon>Tissierella</taxon>
    </lineage>
</organism>
<evidence type="ECO:0000256" key="5">
    <source>
        <dbReference type="ARBA" id="ARBA00022801"/>
    </source>
</evidence>
<comment type="subcellular location">
    <subcellularLocation>
        <location evidence="2">Cell membrane</location>
        <topology evidence="2">Single-pass type II membrane protein</topology>
    </subcellularLocation>
    <subcellularLocation>
        <location evidence="6">Membrane</location>
        <topology evidence="6">Single-pass type II membrane protein</topology>
    </subcellularLocation>
</comment>
<accession>A0ABS6E4Z0</accession>
<keyword evidence="5 6" id="KW-0378">Hydrolase</keyword>
<name>A0ABS6E4Z0_9FIRM</name>
<comment type="similarity">
    <text evidence="3 6">Belongs to the peptidase S26 family.</text>
</comment>
<keyword evidence="6" id="KW-0472">Membrane</keyword>
<dbReference type="NCBIfam" id="TIGR02227">
    <property type="entry name" value="sigpep_I_bact"/>
    <property type="match status" value="1"/>
</dbReference>
<evidence type="ECO:0000256" key="3">
    <source>
        <dbReference type="ARBA" id="ARBA00009370"/>
    </source>
</evidence>
<reference evidence="8 9" key="1">
    <citation type="submission" date="2021-06" db="EMBL/GenBank/DDBJ databases">
        <authorList>
            <person name="Sun Q."/>
            <person name="Li D."/>
        </authorList>
    </citation>
    <scope>NUCLEOTIDE SEQUENCE [LARGE SCALE GENOMIC DNA]</scope>
    <source>
        <strain evidence="8 9">MSJ-40</strain>
    </source>
</reference>
<dbReference type="CDD" id="cd06530">
    <property type="entry name" value="S26_SPase_I"/>
    <property type="match status" value="1"/>
</dbReference>
<dbReference type="PANTHER" id="PTHR43390:SF1">
    <property type="entry name" value="CHLOROPLAST PROCESSING PEPTIDASE"/>
    <property type="match status" value="1"/>
</dbReference>
<evidence type="ECO:0000256" key="2">
    <source>
        <dbReference type="ARBA" id="ARBA00004401"/>
    </source>
</evidence>
<comment type="caution">
    <text evidence="8">The sequence shown here is derived from an EMBL/GenBank/DDBJ whole genome shotgun (WGS) entry which is preliminary data.</text>
</comment>
<sequence>MKRKNELGKIKILTKGILEWTFTLLASFIIAIVIKNNVFAMPEIKESSMENTFFEGEKVVLNRLSYAFKEPKRGDVIILNKSEGKKGVLNGISVEIKEMYKLLNGEISRNHLLKRIVGVPGDLIDIKDGYVYLNGEIIKEFYIKGETSPRDMKFPITVPDNKVFVLGDNREVSLDSRELGFIDYNQIEGKVVFRIWPINKIGTVYENKGVN</sequence>
<comment type="catalytic activity">
    <reaction evidence="1 6">
        <text>Cleavage of hydrophobic, N-terminal signal or leader sequences from secreted and periplasmic proteins.</text>
        <dbReference type="EC" id="3.4.21.89"/>
    </reaction>
</comment>
<dbReference type="PROSITE" id="PS00760">
    <property type="entry name" value="SPASE_I_2"/>
    <property type="match status" value="1"/>
</dbReference>
<protein>
    <recommendedName>
        <fullName evidence="4 6">Signal peptidase I</fullName>
        <ecNumber evidence="4 6">3.4.21.89</ecNumber>
    </recommendedName>
</protein>
<keyword evidence="9" id="KW-1185">Reference proteome</keyword>
<dbReference type="InterPro" id="IPR019757">
    <property type="entry name" value="Pept_S26A_signal_pept_1_Lys-AS"/>
</dbReference>
<dbReference type="PANTHER" id="PTHR43390">
    <property type="entry name" value="SIGNAL PEPTIDASE I"/>
    <property type="match status" value="1"/>
</dbReference>
<evidence type="ECO:0000256" key="1">
    <source>
        <dbReference type="ARBA" id="ARBA00000677"/>
    </source>
</evidence>
<dbReference type="InterPro" id="IPR019533">
    <property type="entry name" value="Peptidase_S26"/>
</dbReference>
<dbReference type="EC" id="3.4.21.89" evidence="4 6"/>
<feature type="domain" description="Peptidase S26" evidence="7">
    <location>
        <begin position="18"/>
        <end position="196"/>
    </location>
</feature>
<keyword evidence="6" id="KW-0645">Protease</keyword>
<dbReference type="InterPro" id="IPR019758">
    <property type="entry name" value="Pept_S26A_signal_pept_1_CS"/>
</dbReference>
<evidence type="ECO:0000256" key="6">
    <source>
        <dbReference type="RuleBase" id="RU362042"/>
    </source>
</evidence>
<dbReference type="Pfam" id="PF10502">
    <property type="entry name" value="Peptidase_S26"/>
    <property type="match status" value="1"/>
</dbReference>
<keyword evidence="6" id="KW-0812">Transmembrane</keyword>